<protein>
    <recommendedName>
        <fullName evidence="11">peptidoglycan glycosyltransferase</fullName>
        <ecNumber evidence="11">2.4.99.28</ecNumber>
    </recommendedName>
</protein>
<dbReference type="GO" id="GO:0016020">
    <property type="term" value="C:membrane"/>
    <property type="evidence" value="ECO:0007669"/>
    <property type="project" value="UniProtKB-SubCell"/>
</dbReference>
<keyword evidence="9" id="KW-0472">Membrane</keyword>
<evidence type="ECO:0000256" key="2">
    <source>
        <dbReference type="ARBA" id="ARBA00022475"/>
    </source>
</evidence>
<evidence type="ECO:0000256" key="5">
    <source>
        <dbReference type="ARBA" id="ARBA00022692"/>
    </source>
</evidence>
<dbReference type="SUPFAM" id="SSF56601">
    <property type="entry name" value="beta-lactamase/transpeptidase-like"/>
    <property type="match status" value="1"/>
</dbReference>
<dbReference type="EC" id="2.4.99.28" evidence="11"/>
<proteinExistence type="predicted"/>
<dbReference type="AlphaFoldDB" id="A0A174KJF3"/>
<keyword evidence="8" id="KW-1133">Transmembrane helix</keyword>
<evidence type="ECO:0000256" key="11">
    <source>
        <dbReference type="ARBA" id="ARBA00044770"/>
    </source>
</evidence>
<keyword evidence="4" id="KW-0808">Transferase</keyword>
<dbReference type="GO" id="GO:0009252">
    <property type="term" value="P:peptidoglycan biosynthetic process"/>
    <property type="evidence" value="ECO:0007669"/>
    <property type="project" value="UniProtKB-KW"/>
</dbReference>
<dbReference type="GO" id="GO:0008360">
    <property type="term" value="P:regulation of cell shape"/>
    <property type="evidence" value="ECO:0007669"/>
    <property type="project" value="UniProtKB-KW"/>
</dbReference>
<dbReference type="RefSeq" id="WP_055281647.1">
    <property type="nucleotide sequence ID" value="NZ_CZAY01000003.1"/>
</dbReference>
<keyword evidence="10" id="KW-0961">Cell wall biogenesis/degradation</keyword>
<feature type="domain" description="Penicillin-binding protein transpeptidase" evidence="13">
    <location>
        <begin position="125"/>
        <end position="403"/>
    </location>
</feature>
<evidence type="ECO:0000256" key="10">
    <source>
        <dbReference type="ARBA" id="ARBA00023316"/>
    </source>
</evidence>
<evidence type="ECO:0000256" key="7">
    <source>
        <dbReference type="ARBA" id="ARBA00022984"/>
    </source>
</evidence>
<evidence type="ECO:0000259" key="13">
    <source>
        <dbReference type="Pfam" id="PF00905"/>
    </source>
</evidence>
<reference evidence="14 15" key="1">
    <citation type="submission" date="2015-09" db="EMBL/GenBank/DDBJ databases">
        <authorList>
            <consortium name="Pathogen Informatics"/>
        </authorList>
    </citation>
    <scope>NUCLEOTIDE SEQUENCE [LARGE SCALE GENOMIC DNA]</scope>
    <source>
        <strain evidence="14 15">2789STDY5834914</strain>
    </source>
</reference>
<keyword evidence="6" id="KW-0133">Cell shape</keyword>
<evidence type="ECO:0000256" key="8">
    <source>
        <dbReference type="ARBA" id="ARBA00022989"/>
    </source>
</evidence>
<keyword evidence="7" id="KW-0573">Peptidoglycan synthesis</keyword>
<dbReference type="GO" id="GO:0008658">
    <property type="term" value="F:penicillin binding"/>
    <property type="evidence" value="ECO:0007669"/>
    <property type="project" value="InterPro"/>
</dbReference>
<evidence type="ECO:0000256" key="12">
    <source>
        <dbReference type="ARBA" id="ARBA00049902"/>
    </source>
</evidence>
<dbReference type="InterPro" id="IPR001460">
    <property type="entry name" value="PCN-bd_Tpept"/>
</dbReference>
<evidence type="ECO:0000313" key="15">
    <source>
        <dbReference type="Proteomes" id="UP000095485"/>
    </source>
</evidence>
<dbReference type="GO" id="GO:0008955">
    <property type="term" value="F:peptidoglycan glycosyltransferase activity"/>
    <property type="evidence" value="ECO:0007669"/>
    <property type="project" value="UniProtKB-EC"/>
</dbReference>
<gene>
    <name evidence="14" type="primary">pbpD</name>
    <name evidence="14" type="ORF">ERS852526_00471</name>
</gene>
<keyword evidence="5" id="KW-0812">Transmembrane</keyword>
<dbReference type="Gene3D" id="3.40.710.10">
    <property type="entry name" value="DD-peptidase/beta-lactamase superfamily"/>
    <property type="match status" value="1"/>
</dbReference>
<keyword evidence="3" id="KW-0328">Glycosyltransferase</keyword>
<name>A0A174KJF3_9FIRM</name>
<comment type="catalytic activity">
    <reaction evidence="12">
        <text>[GlcNAc-(1-&gt;4)-Mur2Ac(oyl-L-Ala-gamma-D-Glu-L-Lys-D-Ala-D-Ala)](n)-di-trans,octa-cis-undecaprenyl diphosphate + beta-D-GlcNAc-(1-&gt;4)-Mur2Ac(oyl-L-Ala-gamma-D-Glu-L-Lys-D-Ala-D-Ala)-di-trans,octa-cis-undecaprenyl diphosphate = [GlcNAc-(1-&gt;4)-Mur2Ac(oyl-L-Ala-gamma-D-Glu-L-Lys-D-Ala-D-Ala)](n+1)-di-trans,octa-cis-undecaprenyl diphosphate + di-trans,octa-cis-undecaprenyl diphosphate + H(+)</text>
        <dbReference type="Rhea" id="RHEA:23708"/>
        <dbReference type="Rhea" id="RHEA-COMP:9602"/>
        <dbReference type="Rhea" id="RHEA-COMP:9603"/>
        <dbReference type="ChEBI" id="CHEBI:15378"/>
        <dbReference type="ChEBI" id="CHEBI:58405"/>
        <dbReference type="ChEBI" id="CHEBI:60033"/>
        <dbReference type="ChEBI" id="CHEBI:78435"/>
        <dbReference type="EC" id="2.4.99.28"/>
    </reaction>
</comment>
<dbReference type="Pfam" id="PF00905">
    <property type="entry name" value="Transpeptidase"/>
    <property type="match status" value="1"/>
</dbReference>
<accession>A0A174KJF3</accession>
<evidence type="ECO:0000256" key="4">
    <source>
        <dbReference type="ARBA" id="ARBA00022679"/>
    </source>
</evidence>
<sequence>MNKKRAVGIGIVGCVCVGIAIAGSRMENKENSVITDKEGKVIAELYYHDGKLQYQCDDKYDAYVDITCKDLLKIVEKKEHLSEKKAGKKIVADKMKIHTALEEKKLEAIQKGHESAETISGDNFAALVSDYTGKITACYSEGENGINYVDHATYAGSTIKPLSVYAPGIEHNQITWSSMCEDSPYTKVKDSDGNMTDWPQNTKPYTNQPVTVEQALKESNNAIAVKTLKLCGVEEACRFMDSDLQIATGKEQKIMQKEGEDSVLSNIALGYLKNGVTMRGLQSAYLMFGNGGKRYDLYTIEKVQVNGSVYYESWDKSGKQVIAEETAYVMNRLLKEVVSKDGTGKAAALKNVEVCGKTGTSRDYKDNWFVGMTPEYSCTVWYEEKKPEAYIENESPVIFHNILKNMKIDTQKEFPDCKNVVKMKYCKKTGLIANEHCAETADGYYNVKNVPDVCTCE</sequence>
<keyword evidence="2" id="KW-1003">Cell membrane</keyword>
<dbReference type="Proteomes" id="UP000095485">
    <property type="component" value="Unassembled WGS sequence"/>
</dbReference>
<organism evidence="14 15">
    <name type="scientific">Dorea longicatena</name>
    <dbReference type="NCBI Taxonomy" id="88431"/>
    <lineage>
        <taxon>Bacteria</taxon>
        <taxon>Bacillati</taxon>
        <taxon>Bacillota</taxon>
        <taxon>Clostridia</taxon>
        <taxon>Lachnospirales</taxon>
        <taxon>Lachnospiraceae</taxon>
        <taxon>Dorea</taxon>
    </lineage>
</organism>
<dbReference type="GO" id="GO:0030288">
    <property type="term" value="C:outer membrane-bounded periplasmic space"/>
    <property type="evidence" value="ECO:0007669"/>
    <property type="project" value="TreeGrafter"/>
</dbReference>
<dbReference type="InterPro" id="IPR050396">
    <property type="entry name" value="Glycosyltr_51/Transpeptidase"/>
</dbReference>
<dbReference type="PANTHER" id="PTHR32282">
    <property type="entry name" value="BINDING PROTEIN TRANSPEPTIDASE, PUTATIVE-RELATED"/>
    <property type="match status" value="1"/>
</dbReference>
<evidence type="ECO:0000256" key="3">
    <source>
        <dbReference type="ARBA" id="ARBA00022676"/>
    </source>
</evidence>
<dbReference type="EMBL" id="CZAY01000003">
    <property type="protein sequence ID" value="CUP12163.1"/>
    <property type="molecule type" value="Genomic_DNA"/>
</dbReference>
<evidence type="ECO:0000313" key="14">
    <source>
        <dbReference type="EMBL" id="CUP12163.1"/>
    </source>
</evidence>
<dbReference type="GeneID" id="96227778"/>
<evidence type="ECO:0000256" key="1">
    <source>
        <dbReference type="ARBA" id="ARBA00004370"/>
    </source>
</evidence>
<evidence type="ECO:0000256" key="9">
    <source>
        <dbReference type="ARBA" id="ARBA00023136"/>
    </source>
</evidence>
<dbReference type="InterPro" id="IPR012338">
    <property type="entry name" value="Beta-lactam/transpept-like"/>
</dbReference>
<comment type="subcellular location">
    <subcellularLocation>
        <location evidence="1">Membrane</location>
    </subcellularLocation>
</comment>
<evidence type="ECO:0000256" key="6">
    <source>
        <dbReference type="ARBA" id="ARBA00022960"/>
    </source>
</evidence>
<dbReference type="PANTHER" id="PTHR32282:SF11">
    <property type="entry name" value="PENICILLIN-BINDING PROTEIN 1B"/>
    <property type="match status" value="1"/>
</dbReference>
<dbReference type="OrthoDB" id="9766909at2"/>
<dbReference type="GO" id="GO:0071555">
    <property type="term" value="P:cell wall organization"/>
    <property type="evidence" value="ECO:0007669"/>
    <property type="project" value="UniProtKB-KW"/>
</dbReference>